<dbReference type="Pfam" id="PF00190">
    <property type="entry name" value="Cupin_1"/>
    <property type="match status" value="1"/>
</dbReference>
<reference evidence="8 9" key="1">
    <citation type="journal article" date="2018" name="IMA Fungus">
        <title>IMA Genome-F 9: Draft genome sequence of Annulohypoxylon stygium, Aspergillus mulundensis, Berkeleyomyces basicola (syn. Thielaviopsis basicola), Ceratocystis smalleyi, two Cercospora beticola strains, Coleophoma cylindrospora, Fusarium fracticaudum, Phialophora cf. hyalina, and Morchella septimelata.</title>
        <authorList>
            <person name="Wingfield B.D."/>
            <person name="Bills G.F."/>
            <person name="Dong Y."/>
            <person name="Huang W."/>
            <person name="Nel W.J."/>
            <person name="Swalarsk-Parry B.S."/>
            <person name="Vaghefi N."/>
            <person name="Wilken P.M."/>
            <person name="An Z."/>
            <person name="de Beer Z.W."/>
            <person name="De Vos L."/>
            <person name="Chen L."/>
            <person name="Duong T.A."/>
            <person name="Gao Y."/>
            <person name="Hammerbacher A."/>
            <person name="Kikkert J.R."/>
            <person name="Li Y."/>
            <person name="Li H."/>
            <person name="Li K."/>
            <person name="Li Q."/>
            <person name="Liu X."/>
            <person name="Ma X."/>
            <person name="Naidoo K."/>
            <person name="Pethybridge S.J."/>
            <person name="Sun J."/>
            <person name="Steenkamp E.T."/>
            <person name="van der Nest M.A."/>
            <person name="van Wyk S."/>
            <person name="Wingfield M.J."/>
            <person name="Xiong C."/>
            <person name="Yue Q."/>
            <person name="Zhang X."/>
        </authorList>
    </citation>
    <scope>NUCLEOTIDE SEQUENCE [LARGE SCALE GENOMIC DNA]</scope>
    <source>
        <strain evidence="8 9">BP5796</strain>
    </source>
</reference>
<keyword evidence="9" id="KW-1185">Reference proteome</keyword>
<keyword evidence="4" id="KW-0479">Metal-binding</keyword>
<evidence type="ECO:0000256" key="4">
    <source>
        <dbReference type="ARBA" id="ARBA00022723"/>
    </source>
</evidence>
<dbReference type="Proteomes" id="UP000256328">
    <property type="component" value="Unassembled WGS sequence"/>
</dbReference>
<dbReference type="CDD" id="cd02241">
    <property type="entry name" value="cupin_OxOx"/>
    <property type="match status" value="1"/>
</dbReference>
<dbReference type="OrthoDB" id="1921208at2759"/>
<organism evidence="8 9">
    <name type="scientific">Coleophoma crateriformis</name>
    <dbReference type="NCBI Taxonomy" id="565419"/>
    <lineage>
        <taxon>Eukaryota</taxon>
        <taxon>Fungi</taxon>
        <taxon>Dikarya</taxon>
        <taxon>Ascomycota</taxon>
        <taxon>Pezizomycotina</taxon>
        <taxon>Leotiomycetes</taxon>
        <taxon>Helotiales</taxon>
        <taxon>Dermateaceae</taxon>
        <taxon>Coleophoma</taxon>
    </lineage>
</organism>
<dbReference type="PRINTS" id="PR00325">
    <property type="entry name" value="GERMIN"/>
</dbReference>
<dbReference type="PANTHER" id="PTHR31238">
    <property type="entry name" value="GERMIN-LIKE PROTEIN SUBFAMILY 3 MEMBER 3"/>
    <property type="match status" value="1"/>
</dbReference>
<evidence type="ECO:0000256" key="3">
    <source>
        <dbReference type="ARBA" id="ARBA00022525"/>
    </source>
</evidence>
<evidence type="ECO:0000313" key="8">
    <source>
        <dbReference type="EMBL" id="RDW82944.1"/>
    </source>
</evidence>
<dbReference type="GO" id="GO:0030145">
    <property type="term" value="F:manganese ion binding"/>
    <property type="evidence" value="ECO:0007669"/>
    <property type="project" value="InterPro"/>
</dbReference>
<dbReference type="AlphaFoldDB" id="A0A3D8SA14"/>
<evidence type="ECO:0000313" key="9">
    <source>
        <dbReference type="Proteomes" id="UP000256328"/>
    </source>
</evidence>
<keyword evidence="3" id="KW-0964">Secreted</keyword>
<dbReference type="InterPro" id="IPR019780">
    <property type="entry name" value="Germin_Mn-BS"/>
</dbReference>
<protein>
    <recommendedName>
        <fullName evidence="7">Cupin type-1 domain-containing protein</fullName>
    </recommendedName>
</protein>
<dbReference type="InterPro" id="IPR014710">
    <property type="entry name" value="RmlC-like_jellyroll"/>
</dbReference>
<keyword evidence="5" id="KW-0464">Manganese</keyword>
<name>A0A3D8SA14_9HELO</name>
<evidence type="ECO:0000256" key="5">
    <source>
        <dbReference type="ARBA" id="ARBA00023211"/>
    </source>
</evidence>
<comment type="similarity">
    <text evidence="2">Belongs to the germin family.</text>
</comment>
<dbReference type="InterPro" id="IPR001929">
    <property type="entry name" value="Germin"/>
</dbReference>
<comment type="subcellular location">
    <subcellularLocation>
        <location evidence="1">Secreted</location>
    </subcellularLocation>
</comment>
<dbReference type="Gene3D" id="2.60.120.10">
    <property type="entry name" value="Jelly Rolls"/>
    <property type="match status" value="1"/>
</dbReference>
<dbReference type="SUPFAM" id="SSF51182">
    <property type="entry name" value="RmlC-like cupins"/>
    <property type="match status" value="1"/>
</dbReference>
<proteinExistence type="inferred from homology"/>
<evidence type="ECO:0000256" key="6">
    <source>
        <dbReference type="SAM" id="SignalP"/>
    </source>
</evidence>
<dbReference type="EMBL" id="PDLN01000006">
    <property type="protein sequence ID" value="RDW82944.1"/>
    <property type="molecule type" value="Genomic_DNA"/>
</dbReference>
<accession>A0A3D8SA14</accession>
<evidence type="ECO:0000256" key="2">
    <source>
        <dbReference type="ARBA" id="ARBA00007456"/>
    </source>
</evidence>
<dbReference type="PROSITE" id="PS00725">
    <property type="entry name" value="GERMIN"/>
    <property type="match status" value="1"/>
</dbReference>
<feature type="signal peptide" evidence="6">
    <location>
        <begin position="1"/>
        <end position="23"/>
    </location>
</feature>
<dbReference type="GO" id="GO:0005576">
    <property type="term" value="C:extracellular region"/>
    <property type="evidence" value="ECO:0007669"/>
    <property type="project" value="UniProtKB-SubCell"/>
</dbReference>
<evidence type="ECO:0000256" key="1">
    <source>
        <dbReference type="ARBA" id="ARBA00004613"/>
    </source>
</evidence>
<comment type="caution">
    <text evidence="8">The sequence shown here is derived from an EMBL/GenBank/DDBJ whole genome shotgun (WGS) entry which is preliminary data.</text>
</comment>
<sequence>MGFTLRVFLLLAISVALLALVEAMPVQDFPGINARSQTAASLVGNQDAAKKAGTNAKSTAAQSSTVVAANAKTTAATGATATTDVDPNFDLAAATSAEKAAAASATVLAASANELKVSQLMTASSSVQKLDILSDDTDWKFDFNTEPAGANGLGGTIVTANLASFPVTQMTGSSMAIGVMGACGFATPHSHPRANELNLVTQGQLISTMTLENGVRVINQTIGFQQMTVFPQGSMHMEYNPGCTNATFVAAFTSADAGVQQTMTAFTNFGDQVVQATMGGALTVDGKDIDAFKTAIPINVALGVESCLQACGLKKRSLMETREVLKRGLQARTVATEKAQAFGL</sequence>
<evidence type="ECO:0000259" key="7">
    <source>
        <dbReference type="SMART" id="SM00835"/>
    </source>
</evidence>
<dbReference type="InterPro" id="IPR006045">
    <property type="entry name" value="Cupin_1"/>
</dbReference>
<gene>
    <name evidence="8" type="ORF">BP5796_04435</name>
</gene>
<dbReference type="InterPro" id="IPR011051">
    <property type="entry name" value="RmlC_Cupin_sf"/>
</dbReference>
<feature type="domain" description="Cupin type-1" evidence="7">
    <location>
        <begin position="141"/>
        <end position="290"/>
    </location>
</feature>
<feature type="chain" id="PRO_5017735120" description="Cupin type-1 domain-containing protein" evidence="6">
    <location>
        <begin position="24"/>
        <end position="344"/>
    </location>
</feature>
<dbReference type="SMART" id="SM00835">
    <property type="entry name" value="Cupin_1"/>
    <property type="match status" value="1"/>
</dbReference>
<keyword evidence="6" id="KW-0732">Signal</keyword>